<organism evidence="2 3">
    <name type="scientific">Candidatus Dojkabacteria bacterium</name>
    <dbReference type="NCBI Taxonomy" id="2099670"/>
    <lineage>
        <taxon>Bacteria</taxon>
        <taxon>Candidatus Dojkabacteria</taxon>
    </lineage>
</organism>
<evidence type="ECO:0000313" key="2">
    <source>
        <dbReference type="EMBL" id="MCA9380236.1"/>
    </source>
</evidence>
<proteinExistence type="predicted"/>
<gene>
    <name evidence="2" type="ORF">KC675_03595</name>
</gene>
<dbReference type="EMBL" id="JAGQLL010000041">
    <property type="protein sequence ID" value="MCA9380236.1"/>
    <property type="molecule type" value="Genomic_DNA"/>
</dbReference>
<evidence type="ECO:0000256" key="1">
    <source>
        <dbReference type="SAM" id="MobiDB-lite"/>
    </source>
</evidence>
<evidence type="ECO:0000313" key="3">
    <source>
        <dbReference type="Proteomes" id="UP000745577"/>
    </source>
</evidence>
<protein>
    <submittedName>
        <fullName evidence="2">Uncharacterized protein</fullName>
    </submittedName>
</protein>
<dbReference type="Proteomes" id="UP000745577">
    <property type="component" value="Unassembled WGS sequence"/>
</dbReference>
<reference evidence="2" key="2">
    <citation type="journal article" date="2021" name="Microbiome">
        <title>Successional dynamics and alternative stable states in a saline activated sludge microbial community over 9 years.</title>
        <authorList>
            <person name="Wang Y."/>
            <person name="Ye J."/>
            <person name="Ju F."/>
            <person name="Liu L."/>
            <person name="Boyd J.A."/>
            <person name="Deng Y."/>
            <person name="Parks D.H."/>
            <person name="Jiang X."/>
            <person name="Yin X."/>
            <person name="Woodcroft B.J."/>
            <person name="Tyson G.W."/>
            <person name="Hugenholtz P."/>
            <person name="Polz M.F."/>
            <person name="Zhang T."/>
        </authorList>
    </citation>
    <scope>NUCLEOTIDE SEQUENCE</scope>
    <source>
        <strain evidence="2">HKST-UBA15</strain>
    </source>
</reference>
<sequence>MSIEVFSGPCTNPRSEDGAHIESRNPDHQRLLFYKEIQPKKKSGEFVRRFQPHSVMVEVFLCILCDRIIRIGEKFREEECGRWVFEPNLPPDAIIR</sequence>
<name>A0A955L149_9BACT</name>
<feature type="compositionally biased region" description="Basic and acidic residues" evidence="1">
    <location>
        <begin position="14"/>
        <end position="25"/>
    </location>
</feature>
<reference evidence="2" key="1">
    <citation type="submission" date="2020-04" db="EMBL/GenBank/DDBJ databases">
        <authorList>
            <person name="Zhang T."/>
        </authorList>
    </citation>
    <scope>NUCLEOTIDE SEQUENCE</scope>
    <source>
        <strain evidence="2">HKST-UBA15</strain>
    </source>
</reference>
<dbReference type="AlphaFoldDB" id="A0A955L149"/>
<feature type="region of interest" description="Disordered" evidence="1">
    <location>
        <begin position="1"/>
        <end position="25"/>
    </location>
</feature>
<comment type="caution">
    <text evidence="2">The sequence shown here is derived from an EMBL/GenBank/DDBJ whole genome shotgun (WGS) entry which is preliminary data.</text>
</comment>
<accession>A0A955L149</accession>